<feature type="transmembrane region" description="Helical" evidence="5">
    <location>
        <begin position="67"/>
        <end position="87"/>
    </location>
</feature>
<comment type="caution">
    <text evidence="6">The sequence shown here is derived from an EMBL/GenBank/DDBJ whole genome shotgun (WGS) entry which is preliminary data.</text>
</comment>
<organism evidence="6 7">
    <name type="scientific">Paenibacillus pectinilyticus</name>
    <dbReference type="NCBI Taxonomy" id="512399"/>
    <lineage>
        <taxon>Bacteria</taxon>
        <taxon>Bacillati</taxon>
        <taxon>Bacillota</taxon>
        <taxon>Bacilli</taxon>
        <taxon>Bacillales</taxon>
        <taxon>Paenibacillaceae</taxon>
        <taxon>Paenibacillus</taxon>
    </lineage>
</organism>
<keyword evidence="3 5" id="KW-1133">Transmembrane helix</keyword>
<dbReference type="AlphaFoldDB" id="A0A1C0ZZN5"/>
<evidence type="ECO:0000256" key="2">
    <source>
        <dbReference type="ARBA" id="ARBA00022692"/>
    </source>
</evidence>
<evidence type="ECO:0000256" key="1">
    <source>
        <dbReference type="ARBA" id="ARBA00004141"/>
    </source>
</evidence>
<feature type="transmembrane region" description="Helical" evidence="5">
    <location>
        <begin position="43"/>
        <end position="60"/>
    </location>
</feature>
<keyword evidence="2 5" id="KW-0812">Transmembrane</keyword>
<dbReference type="EMBL" id="LYPC01000022">
    <property type="protein sequence ID" value="OCT13606.1"/>
    <property type="molecule type" value="Genomic_DNA"/>
</dbReference>
<protein>
    <submittedName>
        <fullName evidence="6">DoxX family protein</fullName>
    </submittedName>
</protein>
<dbReference type="Pfam" id="PF13564">
    <property type="entry name" value="DoxX_2"/>
    <property type="match status" value="1"/>
</dbReference>
<dbReference type="OrthoDB" id="2454358at2"/>
<accession>A0A1C0ZZN5</accession>
<evidence type="ECO:0000313" key="6">
    <source>
        <dbReference type="EMBL" id="OCT13606.1"/>
    </source>
</evidence>
<dbReference type="RefSeq" id="WP_065853668.1">
    <property type="nucleotide sequence ID" value="NZ_LYPC01000022.1"/>
</dbReference>
<sequence length="115" mass="12448">MIIVFIILQSFLLVSMGFAGGSKLAGTKNHIEMFNSIKLPQWFRVVTGFVQLVGAAGLVIGYWYPVVAAWAGIWIGVTMLVACLSHFRVKHPVAQAIPAFVITLIAASLVVVHVI</sequence>
<evidence type="ECO:0000256" key="5">
    <source>
        <dbReference type="SAM" id="Phobius"/>
    </source>
</evidence>
<keyword evidence="7" id="KW-1185">Reference proteome</keyword>
<gene>
    <name evidence="6" type="ORF">A8709_18630</name>
</gene>
<dbReference type="Proteomes" id="UP000093309">
    <property type="component" value="Unassembled WGS sequence"/>
</dbReference>
<dbReference type="InterPro" id="IPR032808">
    <property type="entry name" value="DoxX"/>
</dbReference>
<dbReference type="GO" id="GO:0016020">
    <property type="term" value="C:membrane"/>
    <property type="evidence" value="ECO:0007669"/>
    <property type="project" value="UniProtKB-SubCell"/>
</dbReference>
<feature type="transmembrane region" description="Helical" evidence="5">
    <location>
        <begin position="93"/>
        <end position="114"/>
    </location>
</feature>
<comment type="subcellular location">
    <subcellularLocation>
        <location evidence="1">Membrane</location>
        <topology evidence="1">Multi-pass membrane protein</topology>
    </subcellularLocation>
</comment>
<proteinExistence type="predicted"/>
<evidence type="ECO:0000256" key="4">
    <source>
        <dbReference type="ARBA" id="ARBA00023136"/>
    </source>
</evidence>
<name>A0A1C0ZZN5_9BACL</name>
<evidence type="ECO:0000256" key="3">
    <source>
        <dbReference type="ARBA" id="ARBA00022989"/>
    </source>
</evidence>
<reference evidence="7" key="1">
    <citation type="submission" date="2016-05" db="EMBL/GenBank/DDBJ databases">
        <title>Paenibacillus oryzae. sp. nov., isolated from the rice root.</title>
        <authorList>
            <person name="Zhang J."/>
            <person name="Zhang X."/>
        </authorList>
    </citation>
    <scope>NUCLEOTIDE SEQUENCE [LARGE SCALE GENOMIC DNA]</scope>
    <source>
        <strain evidence="7">KCTC13222</strain>
    </source>
</reference>
<dbReference type="STRING" id="512399.A8709_18630"/>
<evidence type="ECO:0000313" key="7">
    <source>
        <dbReference type="Proteomes" id="UP000093309"/>
    </source>
</evidence>
<keyword evidence="4 5" id="KW-0472">Membrane</keyword>